<organism evidence="1 2">
    <name type="scientific">Taxus chinensis</name>
    <name type="common">Chinese yew</name>
    <name type="synonym">Taxus wallichiana var. chinensis</name>
    <dbReference type="NCBI Taxonomy" id="29808"/>
    <lineage>
        <taxon>Eukaryota</taxon>
        <taxon>Viridiplantae</taxon>
        <taxon>Streptophyta</taxon>
        <taxon>Embryophyta</taxon>
        <taxon>Tracheophyta</taxon>
        <taxon>Spermatophyta</taxon>
        <taxon>Pinopsida</taxon>
        <taxon>Pinidae</taxon>
        <taxon>Conifers II</taxon>
        <taxon>Cupressales</taxon>
        <taxon>Taxaceae</taxon>
        <taxon>Taxus</taxon>
    </lineage>
</organism>
<dbReference type="AlphaFoldDB" id="A0AA38C7E1"/>
<accession>A0AA38C7E1</accession>
<sequence length="79" mass="9141">EKDLKMEEPKSIPVSYSSFGGSETAYNFNGPKGNHNGFAQHNDPEMRCKRRVASYKVFAVEGKLNSFRWLNSKFDDMRY</sequence>
<evidence type="ECO:0000313" key="1">
    <source>
        <dbReference type="EMBL" id="KAH9293851.1"/>
    </source>
</evidence>
<dbReference type="Proteomes" id="UP000824469">
    <property type="component" value="Unassembled WGS sequence"/>
</dbReference>
<gene>
    <name evidence="1" type="ORF">KI387_040937</name>
</gene>
<dbReference type="Pfam" id="PF12023">
    <property type="entry name" value="DUF3511"/>
    <property type="match status" value="1"/>
</dbReference>
<feature type="non-terminal residue" evidence="1">
    <location>
        <position position="1"/>
    </location>
</feature>
<name>A0AA38C7E1_TAXCH</name>
<evidence type="ECO:0000313" key="2">
    <source>
        <dbReference type="Proteomes" id="UP000824469"/>
    </source>
</evidence>
<keyword evidence="2" id="KW-1185">Reference proteome</keyword>
<dbReference type="InterPro" id="IPR021899">
    <property type="entry name" value="DUF3511"/>
</dbReference>
<comment type="caution">
    <text evidence="1">The sequence shown here is derived from an EMBL/GenBank/DDBJ whole genome shotgun (WGS) entry which is preliminary data.</text>
</comment>
<dbReference type="EMBL" id="JAHRHJ020000654">
    <property type="protein sequence ID" value="KAH9293851.1"/>
    <property type="molecule type" value="Genomic_DNA"/>
</dbReference>
<reference evidence="1 2" key="1">
    <citation type="journal article" date="2021" name="Nat. Plants">
        <title>The Taxus genome provides insights into paclitaxel biosynthesis.</title>
        <authorList>
            <person name="Xiong X."/>
            <person name="Gou J."/>
            <person name="Liao Q."/>
            <person name="Li Y."/>
            <person name="Zhou Q."/>
            <person name="Bi G."/>
            <person name="Li C."/>
            <person name="Du R."/>
            <person name="Wang X."/>
            <person name="Sun T."/>
            <person name="Guo L."/>
            <person name="Liang H."/>
            <person name="Lu P."/>
            <person name="Wu Y."/>
            <person name="Zhang Z."/>
            <person name="Ro D.K."/>
            <person name="Shang Y."/>
            <person name="Huang S."/>
            <person name="Yan J."/>
        </authorList>
    </citation>
    <scope>NUCLEOTIDE SEQUENCE [LARGE SCALE GENOMIC DNA]</scope>
    <source>
        <strain evidence="1">Ta-2019</strain>
    </source>
</reference>
<protein>
    <submittedName>
        <fullName evidence="1">Uncharacterized protein</fullName>
    </submittedName>
</protein>
<dbReference type="OMA" id="QKGSGFC"/>
<proteinExistence type="predicted"/>